<dbReference type="GO" id="GO:0006623">
    <property type="term" value="P:protein targeting to vacuole"/>
    <property type="evidence" value="ECO:0007669"/>
    <property type="project" value="TreeGrafter"/>
</dbReference>
<evidence type="ECO:0000313" key="3">
    <source>
        <dbReference type="Proteomes" id="UP000663889"/>
    </source>
</evidence>
<gene>
    <name evidence="2" type="ORF">SEV965_LOCUS21174</name>
</gene>
<name>A0A814W861_9BILA</name>
<proteinExistence type="inferred from homology"/>
<dbReference type="AlphaFoldDB" id="A0A814W861"/>
<protein>
    <recommendedName>
        <fullName evidence="4">Vacuolar protein sorting-associated protein 13 VPS13 adaptor binding domain-containing protein</fullName>
    </recommendedName>
</protein>
<accession>A0A814W861</accession>
<reference evidence="2" key="1">
    <citation type="submission" date="2021-02" db="EMBL/GenBank/DDBJ databases">
        <authorList>
            <person name="Nowell W R."/>
        </authorList>
    </citation>
    <scope>NUCLEOTIDE SEQUENCE</scope>
</reference>
<evidence type="ECO:0000256" key="1">
    <source>
        <dbReference type="ARBA" id="ARBA00006545"/>
    </source>
</evidence>
<dbReference type="PANTHER" id="PTHR16166:SF93">
    <property type="entry name" value="INTERMEMBRANE LIPID TRANSFER PROTEIN VPS13"/>
    <property type="match status" value="1"/>
</dbReference>
<evidence type="ECO:0000313" key="2">
    <source>
        <dbReference type="EMBL" id="CAF1201546.1"/>
    </source>
</evidence>
<dbReference type="PANTHER" id="PTHR16166">
    <property type="entry name" value="VACUOLAR PROTEIN SORTING-ASSOCIATED PROTEIN VPS13"/>
    <property type="match status" value="1"/>
</dbReference>
<organism evidence="2 3">
    <name type="scientific">Rotaria sordida</name>
    <dbReference type="NCBI Taxonomy" id="392033"/>
    <lineage>
        <taxon>Eukaryota</taxon>
        <taxon>Metazoa</taxon>
        <taxon>Spiralia</taxon>
        <taxon>Gnathifera</taxon>
        <taxon>Rotifera</taxon>
        <taxon>Eurotatoria</taxon>
        <taxon>Bdelloidea</taxon>
        <taxon>Philodinida</taxon>
        <taxon>Philodinidae</taxon>
        <taxon>Rotaria</taxon>
    </lineage>
</organism>
<sequence>MVCIDIVTSSFGMTKILTLAPSTIVINKSTIEIEVAETLSQTEEEYWRSTSMLQIIPFWPRNMQDGVMRVRYTHNRISSTAFVFNQKHRTLLRMDDEERPALQVEIIATDFDGFRIVFGDYMIGDSPVLLVNCLKHLPIALSQAEDVRTQVLRPLHYVYYTWIDPLKPQALVIACLDHNASIELNDVSFHGDTAELTDHQGHRVRVKRQPLDGFWIGFAWSTSNAALHVRINRVQIDNEHEFTLFPVVLNPIVSKAAGTDIPGKPFIELSMFKTTIARSNTTHINRIPIGRLLAADVEFSRSTRCDFKIELLRTKKRSIHNSESG</sequence>
<evidence type="ECO:0008006" key="4">
    <source>
        <dbReference type="Google" id="ProtNLM"/>
    </source>
</evidence>
<comment type="caution">
    <text evidence="2">The sequence shown here is derived from an EMBL/GenBank/DDBJ whole genome shotgun (WGS) entry which is preliminary data.</text>
</comment>
<dbReference type="GO" id="GO:0045053">
    <property type="term" value="P:protein retention in Golgi apparatus"/>
    <property type="evidence" value="ECO:0007669"/>
    <property type="project" value="TreeGrafter"/>
</dbReference>
<comment type="similarity">
    <text evidence="1">Belongs to the VPS13 family.</text>
</comment>
<dbReference type="EMBL" id="CAJNOU010001420">
    <property type="protein sequence ID" value="CAF1201546.1"/>
    <property type="molecule type" value="Genomic_DNA"/>
</dbReference>
<dbReference type="InterPro" id="IPR026847">
    <property type="entry name" value="VPS13"/>
</dbReference>
<dbReference type="Proteomes" id="UP000663889">
    <property type="component" value="Unassembled WGS sequence"/>
</dbReference>